<keyword evidence="3" id="KW-1185">Reference proteome</keyword>
<name>A0A2W1NI04_9FLAO</name>
<dbReference type="EMBL" id="QKSB01000003">
    <property type="protein sequence ID" value="PZE17556.1"/>
    <property type="molecule type" value="Genomic_DNA"/>
</dbReference>
<sequence>MKKLMICYLLLNLGTFAFAQEEKKPNTLKVGFGLSPIVNLNSQSLYNYPGRTKLVELGSILTGVIDFNKNNSFTYGVGFVSKNTTSEFTFGTSKERWNGLVLQAGYFRKILFIQDAGINFALGINGIYQAGIYKLEGNLIDHRKNNYQSLTAAPAFRAEWVITKFVSIHSQIGLGISLSTNGFEDVFSNSNMRYKPLQKNNLLGQTGISIFL</sequence>
<dbReference type="RefSeq" id="WP_111062516.1">
    <property type="nucleotide sequence ID" value="NZ_JBHUCU010000027.1"/>
</dbReference>
<accession>A0A2W1NI04</accession>
<evidence type="ECO:0000313" key="3">
    <source>
        <dbReference type="Proteomes" id="UP000249248"/>
    </source>
</evidence>
<evidence type="ECO:0000313" key="2">
    <source>
        <dbReference type="EMBL" id="PZE17556.1"/>
    </source>
</evidence>
<feature type="signal peptide" evidence="1">
    <location>
        <begin position="1"/>
        <end position="19"/>
    </location>
</feature>
<feature type="chain" id="PRO_5015877576" description="Outer membrane protein beta-barrel domain-containing protein" evidence="1">
    <location>
        <begin position="20"/>
        <end position="212"/>
    </location>
</feature>
<evidence type="ECO:0000256" key="1">
    <source>
        <dbReference type="SAM" id="SignalP"/>
    </source>
</evidence>
<keyword evidence="1" id="KW-0732">Signal</keyword>
<evidence type="ECO:0008006" key="4">
    <source>
        <dbReference type="Google" id="ProtNLM"/>
    </source>
</evidence>
<proteinExistence type="predicted"/>
<organism evidence="2 3">
    <name type="scientific">Putridiphycobacter roseus</name>
    <dbReference type="NCBI Taxonomy" id="2219161"/>
    <lineage>
        <taxon>Bacteria</taxon>
        <taxon>Pseudomonadati</taxon>
        <taxon>Bacteroidota</taxon>
        <taxon>Flavobacteriia</taxon>
        <taxon>Flavobacteriales</taxon>
        <taxon>Crocinitomicaceae</taxon>
        <taxon>Putridiphycobacter</taxon>
    </lineage>
</organism>
<reference evidence="2 3" key="1">
    <citation type="submission" date="2018-06" db="EMBL/GenBank/DDBJ databases">
        <title>The draft genome sequence of Crocinitomix sp. SM1701.</title>
        <authorList>
            <person name="Zhang X."/>
        </authorList>
    </citation>
    <scope>NUCLEOTIDE SEQUENCE [LARGE SCALE GENOMIC DNA]</scope>
    <source>
        <strain evidence="2 3">SM1701</strain>
    </source>
</reference>
<dbReference type="AlphaFoldDB" id="A0A2W1NI04"/>
<dbReference type="OrthoDB" id="103154at2"/>
<gene>
    <name evidence="2" type="ORF">DNU06_06930</name>
</gene>
<protein>
    <recommendedName>
        <fullName evidence="4">Outer membrane protein beta-barrel domain-containing protein</fullName>
    </recommendedName>
</protein>
<dbReference type="Proteomes" id="UP000249248">
    <property type="component" value="Unassembled WGS sequence"/>
</dbReference>
<comment type="caution">
    <text evidence="2">The sequence shown here is derived from an EMBL/GenBank/DDBJ whole genome shotgun (WGS) entry which is preliminary data.</text>
</comment>